<proteinExistence type="predicted"/>
<dbReference type="Gene3D" id="1.10.510.10">
    <property type="entry name" value="Transferase(Phosphotransferase) domain 1"/>
    <property type="match status" value="1"/>
</dbReference>
<dbReference type="InterPro" id="IPR000719">
    <property type="entry name" value="Prot_kinase_dom"/>
</dbReference>
<dbReference type="PANTHER" id="PTHR24361">
    <property type="entry name" value="MITOGEN-ACTIVATED KINASE KINASE KINASE"/>
    <property type="match status" value="1"/>
</dbReference>
<comment type="caution">
    <text evidence="3">The sequence shown here is derived from an EMBL/GenBank/DDBJ whole genome shotgun (WGS) entry which is preliminary data.</text>
</comment>
<dbReference type="Pfam" id="PF00069">
    <property type="entry name" value="Pkinase"/>
    <property type="match status" value="1"/>
</dbReference>
<feature type="domain" description="Protein kinase" evidence="2">
    <location>
        <begin position="1"/>
        <end position="267"/>
    </location>
</feature>
<evidence type="ECO:0000256" key="1">
    <source>
        <dbReference type="SAM" id="MobiDB-lite"/>
    </source>
</evidence>
<evidence type="ECO:0000313" key="3">
    <source>
        <dbReference type="EMBL" id="KAK3899873.1"/>
    </source>
</evidence>
<dbReference type="InterPro" id="IPR008271">
    <property type="entry name" value="Ser/Thr_kinase_AS"/>
</dbReference>
<keyword evidence="3" id="KW-0808">Transferase</keyword>
<organism evidence="3 4">
    <name type="scientific">Staphylotrichum tortipilum</name>
    <dbReference type="NCBI Taxonomy" id="2831512"/>
    <lineage>
        <taxon>Eukaryota</taxon>
        <taxon>Fungi</taxon>
        <taxon>Dikarya</taxon>
        <taxon>Ascomycota</taxon>
        <taxon>Pezizomycotina</taxon>
        <taxon>Sordariomycetes</taxon>
        <taxon>Sordariomycetidae</taxon>
        <taxon>Sordariales</taxon>
        <taxon>Chaetomiaceae</taxon>
        <taxon>Staphylotrichum</taxon>
    </lineage>
</organism>
<name>A0AAN6MH68_9PEZI</name>
<dbReference type="GO" id="GO:0005524">
    <property type="term" value="F:ATP binding"/>
    <property type="evidence" value="ECO:0007669"/>
    <property type="project" value="InterPro"/>
</dbReference>
<reference evidence="3" key="1">
    <citation type="journal article" date="2023" name="Mol. Phylogenet. Evol.">
        <title>Genome-scale phylogeny and comparative genomics of the fungal order Sordariales.</title>
        <authorList>
            <person name="Hensen N."/>
            <person name="Bonometti L."/>
            <person name="Westerberg I."/>
            <person name="Brannstrom I.O."/>
            <person name="Guillou S."/>
            <person name="Cros-Aarteil S."/>
            <person name="Calhoun S."/>
            <person name="Haridas S."/>
            <person name="Kuo A."/>
            <person name="Mondo S."/>
            <person name="Pangilinan J."/>
            <person name="Riley R."/>
            <person name="LaButti K."/>
            <person name="Andreopoulos B."/>
            <person name="Lipzen A."/>
            <person name="Chen C."/>
            <person name="Yan M."/>
            <person name="Daum C."/>
            <person name="Ng V."/>
            <person name="Clum A."/>
            <person name="Steindorff A."/>
            <person name="Ohm R.A."/>
            <person name="Martin F."/>
            <person name="Silar P."/>
            <person name="Natvig D.O."/>
            <person name="Lalanne C."/>
            <person name="Gautier V."/>
            <person name="Ament-Velasquez S.L."/>
            <person name="Kruys A."/>
            <person name="Hutchinson M.I."/>
            <person name="Powell A.J."/>
            <person name="Barry K."/>
            <person name="Miller A.N."/>
            <person name="Grigoriev I.V."/>
            <person name="Debuchy R."/>
            <person name="Gladieux P."/>
            <person name="Hiltunen Thoren M."/>
            <person name="Johannesson H."/>
        </authorList>
    </citation>
    <scope>NUCLEOTIDE SEQUENCE</scope>
    <source>
        <strain evidence="3">CBS 103.79</strain>
    </source>
</reference>
<accession>A0AAN6MH68</accession>
<dbReference type="SUPFAM" id="SSF56112">
    <property type="entry name" value="Protein kinase-like (PK-like)"/>
    <property type="match status" value="1"/>
</dbReference>
<sequence>MTARLLTSGAVLTGRLSSYTIVKELDKAADDGAAEMQSLRPLVDEIRSPADRPAIVLRYLDSDLLTESNKKRLSRPEIKHVARCVREALRVLHRDGMVHTDIKLDNIFINRGRGAQRLFEVQLGDCGGVVSHASPFARNGHVIGAAFTRSPEATLQLPWTTATDVWSFGTALLSLLLGGGYHLFNPAIEGVSPDSDAPYPASYSTFNDPDTTTIIDFINSQDPPAKPFACAGPGEIPPADREFVLKVMKLDPRDRPTTEELLGDGWFGEESLDTRAPLPGGGAQPGEAEKRGEGGPGSKGAPHPMVHG</sequence>
<dbReference type="EMBL" id="MU855730">
    <property type="protein sequence ID" value="KAK3899873.1"/>
    <property type="molecule type" value="Genomic_DNA"/>
</dbReference>
<dbReference type="PROSITE" id="PS50011">
    <property type="entry name" value="PROTEIN_KINASE_DOM"/>
    <property type="match status" value="1"/>
</dbReference>
<dbReference type="PROSITE" id="PS00108">
    <property type="entry name" value="PROTEIN_KINASE_ST"/>
    <property type="match status" value="1"/>
</dbReference>
<keyword evidence="3" id="KW-0418">Kinase</keyword>
<feature type="region of interest" description="Disordered" evidence="1">
    <location>
        <begin position="255"/>
        <end position="308"/>
    </location>
</feature>
<dbReference type="SMART" id="SM00220">
    <property type="entry name" value="S_TKc"/>
    <property type="match status" value="1"/>
</dbReference>
<dbReference type="AlphaFoldDB" id="A0AAN6MH68"/>
<evidence type="ECO:0000259" key="2">
    <source>
        <dbReference type="PROSITE" id="PS50011"/>
    </source>
</evidence>
<dbReference type="InterPro" id="IPR011009">
    <property type="entry name" value="Kinase-like_dom_sf"/>
</dbReference>
<keyword evidence="4" id="KW-1185">Reference proteome</keyword>
<protein>
    <submittedName>
        <fullName evidence="3">Kinase-like domain-containing protein</fullName>
    </submittedName>
</protein>
<reference evidence="3" key="2">
    <citation type="submission" date="2023-05" db="EMBL/GenBank/DDBJ databases">
        <authorList>
            <consortium name="Lawrence Berkeley National Laboratory"/>
            <person name="Steindorff A."/>
            <person name="Hensen N."/>
            <person name="Bonometti L."/>
            <person name="Westerberg I."/>
            <person name="Brannstrom I.O."/>
            <person name="Guillou S."/>
            <person name="Cros-Aarteil S."/>
            <person name="Calhoun S."/>
            <person name="Haridas S."/>
            <person name="Kuo A."/>
            <person name="Mondo S."/>
            <person name="Pangilinan J."/>
            <person name="Riley R."/>
            <person name="Labutti K."/>
            <person name="Andreopoulos B."/>
            <person name="Lipzen A."/>
            <person name="Chen C."/>
            <person name="Yanf M."/>
            <person name="Daum C."/>
            <person name="Ng V."/>
            <person name="Clum A."/>
            <person name="Ohm R."/>
            <person name="Martin F."/>
            <person name="Silar P."/>
            <person name="Natvig D."/>
            <person name="Lalanne C."/>
            <person name="Gautier V."/>
            <person name="Ament-Velasquez S.L."/>
            <person name="Kruys A."/>
            <person name="Hutchinson M.I."/>
            <person name="Powell A.J."/>
            <person name="Barry K."/>
            <person name="Miller A.N."/>
            <person name="Grigoriev I.V."/>
            <person name="Debuchy R."/>
            <person name="Gladieux P."/>
            <person name="Thoren M.H."/>
            <person name="Johannesson H."/>
        </authorList>
    </citation>
    <scope>NUCLEOTIDE SEQUENCE</scope>
    <source>
        <strain evidence="3">CBS 103.79</strain>
    </source>
</reference>
<dbReference type="Proteomes" id="UP001303889">
    <property type="component" value="Unassembled WGS sequence"/>
</dbReference>
<gene>
    <name evidence="3" type="ORF">C8A05DRAFT_46170</name>
</gene>
<dbReference type="GO" id="GO:0005737">
    <property type="term" value="C:cytoplasm"/>
    <property type="evidence" value="ECO:0007669"/>
    <property type="project" value="TreeGrafter"/>
</dbReference>
<evidence type="ECO:0000313" key="4">
    <source>
        <dbReference type="Proteomes" id="UP001303889"/>
    </source>
</evidence>
<dbReference type="InterPro" id="IPR053235">
    <property type="entry name" value="Ser_Thr_kinase"/>
</dbReference>
<dbReference type="GO" id="GO:0004674">
    <property type="term" value="F:protein serine/threonine kinase activity"/>
    <property type="evidence" value="ECO:0007669"/>
    <property type="project" value="TreeGrafter"/>
</dbReference>